<reference evidence="2 3" key="1">
    <citation type="journal article" date="2011" name="Cell">
        <title>The monarch butterfly genome yields insights into long-distance migration.</title>
        <authorList>
            <person name="Zhan S."/>
            <person name="Merlin C."/>
            <person name="Boore J.L."/>
            <person name="Reppert S.M."/>
        </authorList>
    </citation>
    <scope>NUCLEOTIDE SEQUENCE [LARGE SCALE GENOMIC DNA]</scope>
    <source>
        <strain evidence="2">F-2</strain>
    </source>
</reference>
<evidence type="ECO:0000313" key="2">
    <source>
        <dbReference type="EMBL" id="OWR47135.1"/>
    </source>
</evidence>
<organism evidence="2 3">
    <name type="scientific">Danaus plexippus plexippus</name>
    <dbReference type="NCBI Taxonomy" id="278856"/>
    <lineage>
        <taxon>Eukaryota</taxon>
        <taxon>Metazoa</taxon>
        <taxon>Ecdysozoa</taxon>
        <taxon>Arthropoda</taxon>
        <taxon>Hexapoda</taxon>
        <taxon>Insecta</taxon>
        <taxon>Pterygota</taxon>
        <taxon>Neoptera</taxon>
        <taxon>Endopterygota</taxon>
        <taxon>Lepidoptera</taxon>
        <taxon>Glossata</taxon>
        <taxon>Ditrysia</taxon>
        <taxon>Papilionoidea</taxon>
        <taxon>Nymphalidae</taxon>
        <taxon>Danainae</taxon>
        <taxon>Danaini</taxon>
        <taxon>Danaina</taxon>
        <taxon>Danaus</taxon>
        <taxon>Danaus</taxon>
    </lineage>
</organism>
<name>A0A212F053_DANPL</name>
<sequence length="172" mass="18843">MIVTNTDIKTTSSLDARIDKALRETVLGEVAKELEVDTEKEAPEKGILMTVIPESRGSKRVRFADGYTPGQDSDVEDPPVKKKKRRRYGCPWPCPATHPDHVSLWDALPPPPPPPGSPPPPPRHTPSLHLLRTARPPLLLPPVPPPLVKYDPSVPLPGFMPPEPPPGLITLQ</sequence>
<dbReference type="Proteomes" id="UP000007151">
    <property type="component" value="Unassembled WGS sequence"/>
</dbReference>
<feature type="region of interest" description="Disordered" evidence="1">
    <location>
        <begin position="60"/>
        <end position="172"/>
    </location>
</feature>
<gene>
    <name evidence="2" type="ORF">KGM_216211</name>
</gene>
<proteinExistence type="predicted"/>
<dbReference type="EMBL" id="AGBW02011158">
    <property type="protein sequence ID" value="OWR47135.1"/>
    <property type="molecule type" value="Genomic_DNA"/>
</dbReference>
<dbReference type="InParanoid" id="A0A212F053"/>
<evidence type="ECO:0000256" key="1">
    <source>
        <dbReference type="SAM" id="MobiDB-lite"/>
    </source>
</evidence>
<evidence type="ECO:0000313" key="3">
    <source>
        <dbReference type="Proteomes" id="UP000007151"/>
    </source>
</evidence>
<feature type="compositionally biased region" description="Pro residues" evidence="1">
    <location>
        <begin position="138"/>
        <end position="147"/>
    </location>
</feature>
<protein>
    <submittedName>
        <fullName evidence="2">Uncharacterized protein</fullName>
    </submittedName>
</protein>
<feature type="compositionally biased region" description="Pro residues" evidence="1">
    <location>
        <begin position="154"/>
        <end position="172"/>
    </location>
</feature>
<accession>A0A212F053</accession>
<dbReference type="AlphaFoldDB" id="A0A212F053"/>
<comment type="caution">
    <text evidence="2">The sequence shown here is derived from an EMBL/GenBank/DDBJ whole genome shotgun (WGS) entry which is preliminary data.</text>
</comment>
<keyword evidence="3" id="KW-1185">Reference proteome</keyword>
<dbReference type="STRING" id="278856.A0A212F053"/>
<dbReference type="KEGG" id="dpl:KGM_216211"/>
<feature type="compositionally biased region" description="Pro residues" evidence="1">
    <location>
        <begin position="108"/>
        <end position="124"/>
    </location>
</feature>